<dbReference type="InParanoid" id="A0A1D6GSL7"/>
<protein>
    <recommendedName>
        <fullName evidence="3">F-box domain-containing protein</fullName>
    </recommendedName>
</protein>
<dbReference type="ExpressionAtlas" id="A0A1D6GSL7">
    <property type="expression patterns" value="baseline"/>
</dbReference>
<dbReference type="SUPFAM" id="SSF81383">
    <property type="entry name" value="F-box domain"/>
    <property type="match status" value="1"/>
</dbReference>
<feature type="region of interest" description="Disordered" evidence="1">
    <location>
        <begin position="299"/>
        <end position="341"/>
    </location>
</feature>
<dbReference type="FunCoup" id="A0A1D6GSL7">
    <property type="interactions" value="2"/>
</dbReference>
<evidence type="ECO:0000256" key="1">
    <source>
        <dbReference type="SAM" id="MobiDB-lite"/>
    </source>
</evidence>
<dbReference type="EMBL" id="CM000781">
    <property type="protein sequence ID" value="AQK66017.1"/>
    <property type="molecule type" value="Genomic_DNA"/>
</dbReference>
<dbReference type="PANTHER" id="PTHR34791:SF4">
    <property type="entry name" value="F-BOX DOMAIN CONTAINING PROTEIN"/>
    <property type="match status" value="1"/>
</dbReference>
<dbReference type="PANTHER" id="PTHR34791">
    <property type="entry name" value="OS02G0272100 PROTEIN"/>
    <property type="match status" value="1"/>
</dbReference>
<feature type="compositionally biased region" description="Basic and acidic residues" evidence="1">
    <location>
        <begin position="299"/>
        <end position="308"/>
    </location>
</feature>
<accession>A0A1D6GSL7</accession>
<gene>
    <name evidence="2" type="ORF">ZEAMMB73_Zm00001d014353</name>
</gene>
<evidence type="ECO:0008006" key="3">
    <source>
        <dbReference type="Google" id="ProtNLM"/>
    </source>
</evidence>
<dbReference type="STRING" id="4577.A0A1D6GSL7"/>
<reference evidence="2" key="1">
    <citation type="submission" date="2015-12" db="EMBL/GenBank/DDBJ databases">
        <title>Update maize B73 reference genome by single molecule sequencing technologies.</title>
        <authorList>
            <consortium name="Maize Genome Sequencing Project"/>
            <person name="Ware D."/>
        </authorList>
    </citation>
    <scope>NUCLEOTIDE SEQUENCE</scope>
    <source>
        <tissue evidence="2">Seedling</tissue>
    </source>
</reference>
<dbReference type="OMA" id="RVECTCA"/>
<proteinExistence type="predicted"/>
<evidence type="ECO:0000313" key="2">
    <source>
        <dbReference type="EMBL" id="AQK66017.1"/>
    </source>
</evidence>
<sequence length="341" mass="38400">MASLLKKFVDAVQWNAEDVAGRLGIVLHAAFLFAGFQPYGRQPRSGHLRKEQSRKTGGSACLCRMYTAPDLAQREGADAAVLLLCVQGNDVALLVFATSDGDGNDTPENAYLERLDLKIVRPLLSRSLGGVEPWASRICKSLADGCAGASSTKLCRRNGLALSGFSSLHDDLRAVVLEKLTDGKDLARVECVSSQLRLLVAERGQELWRTLYKALPSWQCLPSRYRYLPKSESPDAEAETLNIASIWKHKYAQARRRPDPTFRNLLWHFDFDDDYIQLFCHVRPSIGYCFVQDPSEEKRIPPRVDRSGGGHRRRLPRDDRKEWHGGGAIHSPSSRYRWKHR</sequence>
<dbReference type="AlphaFoldDB" id="A0A1D6GSL7"/>
<organism evidence="2">
    <name type="scientific">Zea mays</name>
    <name type="common">Maize</name>
    <dbReference type="NCBI Taxonomy" id="4577"/>
    <lineage>
        <taxon>Eukaryota</taxon>
        <taxon>Viridiplantae</taxon>
        <taxon>Streptophyta</taxon>
        <taxon>Embryophyta</taxon>
        <taxon>Tracheophyta</taxon>
        <taxon>Spermatophyta</taxon>
        <taxon>Magnoliopsida</taxon>
        <taxon>Liliopsida</taxon>
        <taxon>Poales</taxon>
        <taxon>Poaceae</taxon>
        <taxon>PACMAD clade</taxon>
        <taxon>Panicoideae</taxon>
        <taxon>Andropogonodae</taxon>
        <taxon>Andropogoneae</taxon>
        <taxon>Tripsacinae</taxon>
        <taxon>Zea</taxon>
    </lineage>
</organism>
<dbReference type="InterPro" id="IPR036047">
    <property type="entry name" value="F-box-like_dom_sf"/>
</dbReference>
<name>A0A1D6GSL7_MAIZE</name>